<keyword evidence="2" id="KW-1185">Reference proteome</keyword>
<name>J1QGJ5_9ALTE</name>
<dbReference type="EMBL" id="ALAB01000029">
    <property type="protein sequence ID" value="EJI84631.1"/>
    <property type="molecule type" value="Genomic_DNA"/>
</dbReference>
<accession>J1QGJ5</accession>
<comment type="caution">
    <text evidence="1">The sequence shown here is derived from an EMBL/GenBank/DDBJ whole genome shotgun (WGS) entry which is preliminary data.</text>
</comment>
<evidence type="ECO:0000313" key="1">
    <source>
        <dbReference type="EMBL" id="EJI84631.1"/>
    </source>
</evidence>
<reference evidence="1 2" key="1">
    <citation type="journal article" date="2012" name="J. Bacteriol.">
        <title>Genome Sequence of Pectin-Degrading Alishewanella aestuarii Strain B11T, Isolated from Tidal Flat Sediment.</title>
        <authorList>
            <person name="Jung J."/>
            <person name="Choi S."/>
            <person name="Chun J."/>
            <person name="Park W."/>
        </authorList>
    </citation>
    <scope>NUCLEOTIDE SEQUENCE [LARGE SCALE GENOMIC DNA]</scope>
    <source>
        <strain evidence="1 2">B11</strain>
    </source>
</reference>
<proteinExistence type="predicted"/>
<dbReference type="RefSeq" id="WP_008609515.1">
    <property type="nucleotide sequence ID" value="NZ_ALAB01000029.1"/>
</dbReference>
<gene>
    <name evidence="1" type="ORF">AEST_25640</name>
</gene>
<organism evidence="1 2">
    <name type="scientific">Alishewanella aestuarii B11</name>
    <dbReference type="NCBI Taxonomy" id="1197174"/>
    <lineage>
        <taxon>Bacteria</taxon>
        <taxon>Pseudomonadati</taxon>
        <taxon>Pseudomonadota</taxon>
        <taxon>Gammaproteobacteria</taxon>
        <taxon>Alteromonadales</taxon>
        <taxon>Alteromonadaceae</taxon>
        <taxon>Alishewanella</taxon>
    </lineage>
</organism>
<dbReference type="AlphaFoldDB" id="J1QGJ5"/>
<sequence length="47" mass="5274">MKKTIMPAADKLAAQVAAEPAHDGKACEMQMLKKIRHLKIQEMLNQL</sequence>
<dbReference type="Proteomes" id="UP000012043">
    <property type="component" value="Unassembled WGS sequence"/>
</dbReference>
<evidence type="ECO:0000313" key="2">
    <source>
        <dbReference type="Proteomes" id="UP000012043"/>
    </source>
</evidence>
<protein>
    <submittedName>
        <fullName evidence="1">HipA domain-containing protein</fullName>
    </submittedName>
</protein>
<dbReference type="PATRIC" id="fig|1197174.4.peg.2505"/>